<dbReference type="RefSeq" id="WP_260277614.1">
    <property type="nucleotide sequence ID" value="NZ_JANAVZ010000007.1"/>
</dbReference>
<keyword evidence="3" id="KW-0597">Phosphoprotein</keyword>
<accession>A0ABT2KBL3</accession>
<evidence type="ECO:0000256" key="3">
    <source>
        <dbReference type="ARBA" id="ARBA00022553"/>
    </source>
</evidence>
<gene>
    <name evidence="10" type="ORF">MU516_12780</name>
</gene>
<dbReference type="SUPFAM" id="SSF55874">
    <property type="entry name" value="ATPase domain of HSP90 chaperone/DNA topoisomerase II/histidine kinase"/>
    <property type="match status" value="1"/>
</dbReference>
<evidence type="ECO:0000256" key="8">
    <source>
        <dbReference type="SAM" id="Phobius"/>
    </source>
</evidence>
<dbReference type="SMART" id="SM00387">
    <property type="entry name" value="HATPase_c"/>
    <property type="match status" value="1"/>
</dbReference>
<dbReference type="Gene3D" id="1.10.287.130">
    <property type="match status" value="1"/>
</dbReference>
<dbReference type="SMART" id="SM00388">
    <property type="entry name" value="HisKA"/>
    <property type="match status" value="1"/>
</dbReference>
<dbReference type="InterPro" id="IPR050428">
    <property type="entry name" value="TCS_sensor_his_kinase"/>
</dbReference>
<keyword evidence="4" id="KW-0808">Transferase</keyword>
<keyword evidence="8" id="KW-0472">Membrane</keyword>
<evidence type="ECO:0000313" key="10">
    <source>
        <dbReference type="EMBL" id="MCT4333741.1"/>
    </source>
</evidence>
<comment type="catalytic activity">
    <reaction evidence="1">
        <text>ATP + protein L-histidine = ADP + protein N-phospho-L-histidine.</text>
        <dbReference type="EC" id="2.7.13.3"/>
    </reaction>
</comment>
<evidence type="ECO:0000256" key="1">
    <source>
        <dbReference type="ARBA" id="ARBA00000085"/>
    </source>
</evidence>
<dbReference type="SUPFAM" id="SSF47384">
    <property type="entry name" value="Homodimeric domain of signal transducing histidine kinase"/>
    <property type="match status" value="1"/>
</dbReference>
<feature type="transmembrane region" description="Helical" evidence="8">
    <location>
        <begin position="132"/>
        <end position="158"/>
    </location>
</feature>
<evidence type="ECO:0000256" key="6">
    <source>
        <dbReference type="ARBA" id="ARBA00022777"/>
    </source>
</evidence>
<organism evidence="10 11">
    <name type="scientific">Paracoccus maritimus</name>
    <dbReference type="NCBI Taxonomy" id="2933292"/>
    <lineage>
        <taxon>Bacteria</taxon>
        <taxon>Pseudomonadati</taxon>
        <taxon>Pseudomonadota</taxon>
        <taxon>Alphaproteobacteria</taxon>
        <taxon>Rhodobacterales</taxon>
        <taxon>Paracoccaceae</taxon>
        <taxon>Paracoccus</taxon>
    </lineage>
</organism>
<keyword evidence="7 8" id="KW-1133">Transmembrane helix</keyword>
<keyword evidence="5 8" id="KW-0812">Transmembrane</keyword>
<reference evidence="10 11" key="1">
    <citation type="submission" date="2022-04" db="EMBL/GenBank/DDBJ databases">
        <title>Paracoccus sp. YLB-12 draft genome sequence.</title>
        <authorList>
            <person name="Yu L."/>
        </authorList>
    </citation>
    <scope>NUCLEOTIDE SEQUENCE [LARGE SCALE GENOMIC DNA]</scope>
    <source>
        <strain evidence="10 11">YLB-12</strain>
    </source>
</reference>
<dbReference type="InterPro" id="IPR003594">
    <property type="entry name" value="HATPase_dom"/>
</dbReference>
<dbReference type="PANTHER" id="PTHR45436:SF5">
    <property type="entry name" value="SENSOR HISTIDINE KINASE TRCS"/>
    <property type="match status" value="1"/>
</dbReference>
<evidence type="ECO:0000256" key="2">
    <source>
        <dbReference type="ARBA" id="ARBA00012438"/>
    </source>
</evidence>
<protein>
    <recommendedName>
        <fullName evidence="2">histidine kinase</fullName>
        <ecNumber evidence="2">2.7.13.3</ecNumber>
    </recommendedName>
</protein>
<feature type="domain" description="Histidine kinase" evidence="9">
    <location>
        <begin position="215"/>
        <end position="405"/>
    </location>
</feature>
<dbReference type="EMBL" id="JANAVZ010000007">
    <property type="protein sequence ID" value="MCT4333741.1"/>
    <property type="molecule type" value="Genomic_DNA"/>
</dbReference>
<comment type="caution">
    <text evidence="10">The sequence shown here is derived from an EMBL/GenBank/DDBJ whole genome shotgun (WGS) entry which is preliminary data.</text>
</comment>
<dbReference type="InterPro" id="IPR003661">
    <property type="entry name" value="HisK_dim/P_dom"/>
</dbReference>
<dbReference type="PANTHER" id="PTHR45436">
    <property type="entry name" value="SENSOR HISTIDINE KINASE YKOH"/>
    <property type="match status" value="1"/>
</dbReference>
<name>A0ABT2KBL3_9RHOB</name>
<evidence type="ECO:0000313" key="11">
    <source>
        <dbReference type="Proteomes" id="UP001320702"/>
    </source>
</evidence>
<dbReference type="InterPro" id="IPR005467">
    <property type="entry name" value="His_kinase_dom"/>
</dbReference>
<evidence type="ECO:0000256" key="4">
    <source>
        <dbReference type="ARBA" id="ARBA00022679"/>
    </source>
</evidence>
<dbReference type="InterPro" id="IPR036890">
    <property type="entry name" value="HATPase_C_sf"/>
</dbReference>
<keyword evidence="6" id="KW-0418">Kinase</keyword>
<evidence type="ECO:0000256" key="5">
    <source>
        <dbReference type="ARBA" id="ARBA00022692"/>
    </source>
</evidence>
<dbReference type="CDD" id="cd00082">
    <property type="entry name" value="HisKA"/>
    <property type="match status" value="1"/>
</dbReference>
<dbReference type="Pfam" id="PF00512">
    <property type="entry name" value="HisKA"/>
    <property type="match status" value="1"/>
</dbReference>
<proteinExistence type="predicted"/>
<dbReference type="PROSITE" id="PS50109">
    <property type="entry name" value="HIS_KIN"/>
    <property type="match status" value="1"/>
</dbReference>
<dbReference type="EC" id="2.7.13.3" evidence="2"/>
<evidence type="ECO:0000259" key="9">
    <source>
        <dbReference type="PROSITE" id="PS50109"/>
    </source>
</evidence>
<dbReference type="Proteomes" id="UP001320702">
    <property type="component" value="Unassembled WGS sequence"/>
</dbReference>
<evidence type="ECO:0000256" key="7">
    <source>
        <dbReference type="ARBA" id="ARBA00022989"/>
    </source>
</evidence>
<dbReference type="Gene3D" id="3.30.565.10">
    <property type="entry name" value="Histidine kinase-like ATPase, C-terminal domain"/>
    <property type="match status" value="1"/>
</dbReference>
<sequence length="410" mass="43339">MTRQWSLRRRLVRRVVLGACLAWLAGVGLAALVVAHEMSELMDDTLGNSARMSLSLYKGAGHVGALVHGDGAIRIIDGGAIVTDAPWTPVEQDGGQDLPGWRVFRLSDPEDDIVVEVGQSSEWRQDELAESLGWLVALMLPVLLATLIAARGAVASALRPATRLAMMLRGRSARDLSPVNAPDLPAELAPIPHALNGYLDDIRTRIEAERQFATNAAHELRTPIAAASGQAQLIAAGLADPAAAGRLAAALGRMGHLVDRLLQLSRAEAGSMGAGPCDLVRVARMVIAESDLPVHFDDAETSEAIVAVDPDALALILRNLLRNAADHGVGDLRMVLSMGPVVTVSNAVRPGALFRHATFDKSASSSGAGLGLAIVARVAETQGIGIEYVIESHRALVRVSFPDRSGSRRD</sequence>
<dbReference type="InterPro" id="IPR036097">
    <property type="entry name" value="HisK_dim/P_sf"/>
</dbReference>
<keyword evidence="11" id="KW-1185">Reference proteome</keyword>